<evidence type="ECO:0000259" key="5">
    <source>
        <dbReference type="PROSITE" id="PS51898"/>
    </source>
</evidence>
<keyword evidence="4" id="KW-0233">DNA recombination</keyword>
<organism evidence="6 7">
    <name type="scientific">Neorhizobium galegae</name>
    <name type="common">Rhizobium galegae</name>
    <dbReference type="NCBI Taxonomy" id="399"/>
    <lineage>
        <taxon>Bacteria</taxon>
        <taxon>Pseudomonadati</taxon>
        <taxon>Pseudomonadota</taxon>
        <taxon>Alphaproteobacteria</taxon>
        <taxon>Hyphomicrobiales</taxon>
        <taxon>Rhizobiaceae</taxon>
        <taxon>Rhizobium/Agrobacterium group</taxon>
        <taxon>Neorhizobium</taxon>
    </lineage>
</organism>
<dbReference type="GO" id="GO:0015074">
    <property type="term" value="P:DNA integration"/>
    <property type="evidence" value="ECO:0007669"/>
    <property type="project" value="UniProtKB-KW"/>
</dbReference>
<dbReference type="RefSeq" id="WP_151041458.1">
    <property type="nucleotide sequence ID" value="NZ_VZUL01000002.1"/>
</dbReference>
<comment type="caution">
    <text evidence="6">The sequence shown here is derived from an EMBL/GenBank/DDBJ whole genome shotgun (WGS) entry which is preliminary data.</text>
</comment>
<dbReference type="InterPro" id="IPR002104">
    <property type="entry name" value="Integrase_catalytic"/>
</dbReference>
<dbReference type="SUPFAM" id="SSF56349">
    <property type="entry name" value="DNA breaking-rejoining enzymes"/>
    <property type="match status" value="1"/>
</dbReference>
<gene>
    <name evidence="6" type="ORF">F4V91_04690</name>
</gene>
<dbReference type="Gene3D" id="1.10.443.10">
    <property type="entry name" value="Intergrase catalytic core"/>
    <property type="match status" value="1"/>
</dbReference>
<dbReference type="AlphaFoldDB" id="A0A6A1TLT4"/>
<accession>A0A6A1TLT4</accession>
<dbReference type="InterPro" id="IPR050090">
    <property type="entry name" value="Tyrosine_recombinase_XerCD"/>
</dbReference>
<dbReference type="PANTHER" id="PTHR30349">
    <property type="entry name" value="PHAGE INTEGRASE-RELATED"/>
    <property type="match status" value="1"/>
</dbReference>
<name>A0A6A1TLT4_NEOGA</name>
<evidence type="ECO:0000313" key="7">
    <source>
        <dbReference type="Proteomes" id="UP000386575"/>
    </source>
</evidence>
<keyword evidence="3" id="KW-0238">DNA-binding</keyword>
<dbReference type="GO" id="GO:0003677">
    <property type="term" value="F:DNA binding"/>
    <property type="evidence" value="ECO:0007669"/>
    <property type="project" value="UniProtKB-KW"/>
</dbReference>
<sequence length="543" mass="61957">MRSTVDLTTSDFKLTFADRDFIWSGKAVPGLPLLRWPNGDLCEPVLYFFGHSAIENRVAMKSMRPEAYALREWLVFLWNKGINLLDVNDKLLEQFRREQGWPDADPFEKAVHRKRKDTPSIARTKRCIERKCHQIFEFYRLLPVAMPFEDGGARTPTFTGRALGTQAYPLTAKVAWNARKKQEYLRWVRSERIFVIPRPPIAATENEVVRLYGNLRQHAFRVQSRLKLDQPTDKDWIVSDRNWLIANVMAKAGLRCEEVSDLTVHQLAAALNEAGITDEVIDLDAVFEEELQKKISARILSLKKGEEYAFLSVTTIGKGGKTRSVPFPPSLVVDLLIVGVWGCRRKQLNIWRSSDPRFVSPSALFLSQQTRSQMDEGSIGDIIGKAFRDCRIKKGAHKLRGYFATVTAAALWNEYFAGNQYRFDQALVNKVLDELARALGHAQITTTVKFYLDKQLFAHLTKIGSPQAQLFRRLWDTLVMGKNELSERSTTLLSQIMARLAATRDDSMLIEVLETVLKDERLASAEPVKRKLTVVPSVERLTD</sequence>
<protein>
    <submittedName>
        <fullName evidence="6">Site-specific integrase</fullName>
    </submittedName>
</protein>
<evidence type="ECO:0000256" key="4">
    <source>
        <dbReference type="ARBA" id="ARBA00023172"/>
    </source>
</evidence>
<dbReference type="EMBL" id="VZUL01000002">
    <property type="protein sequence ID" value="KAB1085791.1"/>
    <property type="molecule type" value="Genomic_DNA"/>
</dbReference>
<dbReference type="PROSITE" id="PS51898">
    <property type="entry name" value="TYR_RECOMBINASE"/>
    <property type="match status" value="1"/>
</dbReference>
<evidence type="ECO:0000313" key="6">
    <source>
        <dbReference type="EMBL" id="KAB1085791.1"/>
    </source>
</evidence>
<dbReference type="InterPro" id="IPR011010">
    <property type="entry name" value="DNA_brk_join_enz"/>
</dbReference>
<dbReference type="PANTHER" id="PTHR30349:SF41">
    <property type="entry name" value="INTEGRASE_RECOMBINASE PROTEIN MJ0367-RELATED"/>
    <property type="match status" value="1"/>
</dbReference>
<dbReference type="GO" id="GO:0006310">
    <property type="term" value="P:DNA recombination"/>
    <property type="evidence" value="ECO:0007669"/>
    <property type="project" value="UniProtKB-KW"/>
</dbReference>
<comment type="similarity">
    <text evidence="1">Belongs to the 'phage' integrase family.</text>
</comment>
<feature type="domain" description="Tyr recombinase" evidence="5">
    <location>
        <begin position="198"/>
        <end position="465"/>
    </location>
</feature>
<dbReference type="Proteomes" id="UP000386575">
    <property type="component" value="Unassembled WGS sequence"/>
</dbReference>
<evidence type="ECO:0000256" key="2">
    <source>
        <dbReference type="ARBA" id="ARBA00022908"/>
    </source>
</evidence>
<dbReference type="InterPro" id="IPR013762">
    <property type="entry name" value="Integrase-like_cat_sf"/>
</dbReference>
<reference evidence="6 7" key="1">
    <citation type="submission" date="2019-09" db="EMBL/GenBank/DDBJ databases">
        <title>Genome sequencing of Ng87 strain.</title>
        <authorList>
            <person name="Karasev E.S."/>
            <person name="Andronov E."/>
        </authorList>
    </citation>
    <scope>NUCLEOTIDE SEQUENCE [LARGE SCALE GENOMIC DNA]</scope>
    <source>
        <strain evidence="6 7">Ng87</strain>
    </source>
</reference>
<keyword evidence="2" id="KW-0229">DNA integration</keyword>
<dbReference type="CDD" id="cd00397">
    <property type="entry name" value="DNA_BRE_C"/>
    <property type="match status" value="1"/>
</dbReference>
<evidence type="ECO:0000256" key="3">
    <source>
        <dbReference type="ARBA" id="ARBA00023125"/>
    </source>
</evidence>
<proteinExistence type="inferred from homology"/>
<evidence type="ECO:0000256" key="1">
    <source>
        <dbReference type="ARBA" id="ARBA00008857"/>
    </source>
</evidence>